<keyword evidence="2" id="KW-1185">Reference proteome</keyword>
<dbReference type="Proteomes" id="UP000006755">
    <property type="component" value="Unassembled WGS sequence"/>
</dbReference>
<dbReference type="PIRSF" id="PIRSF035170">
    <property type="entry name" value="HD_phosphohydro"/>
    <property type="match status" value="1"/>
</dbReference>
<dbReference type="PATRIC" id="fig|745411.4.peg.90"/>
<evidence type="ECO:0000313" key="1">
    <source>
        <dbReference type="EMBL" id="EKE77894.1"/>
    </source>
</evidence>
<proteinExistence type="predicted"/>
<sequence length="200" mass="23072">MDLKSRWLARFPKGEAAFEALVAHYQEPHRHYHNLDHIQDCLALLDEVKDQLDDGDAVELALWFHDVIYDPKAKDNEAQSALWAQYWLTELGEAEDVVAKVAHLVRLTAHPAQPSSADEGYLLDLDLAILGADPQAFDRYQQQIREEYRHVPSLLYKAGRAKVLRSIARAPRLYHSNYFFERREKQARANLAAAIKRGWQ</sequence>
<evidence type="ECO:0008006" key="3">
    <source>
        <dbReference type="Google" id="ProtNLM"/>
    </source>
</evidence>
<reference evidence="1 2" key="1">
    <citation type="journal article" date="2012" name="J. Bacteriol.">
        <title>Genome Sequence of Gallaecimonas xiamenensis Type Strain 3-C-1.</title>
        <authorList>
            <person name="Lai Q."/>
            <person name="Wang L."/>
            <person name="Wang W."/>
            <person name="Shao Z."/>
        </authorList>
    </citation>
    <scope>NUCLEOTIDE SEQUENCE [LARGE SCALE GENOMIC DNA]</scope>
    <source>
        <strain evidence="1 2">3-C-1</strain>
    </source>
</reference>
<dbReference type="PANTHER" id="PTHR21174">
    <property type="match status" value="1"/>
</dbReference>
<dbReference type="SUPFAM" id="SSF109604">
    <property type="entry name" value="HD-domain/PDEase-like"/>
    <property type="match status" value="1"/>
</dbReference>
<dbReference type="STRING" id="745411.B3C1_00500"/>
<dbReference type="PANTHER" id="PTHR21174:SF0">
    <property type="entry name" value="HD PHOSPHOHYDROLASE FAMILY PROTEIN-RELATED"/>
    <property type="match status" value="1"/>
</dbReference>
<accession>K2K4M5</accession>
<protein>
    <recommendedName>
        <fullName evidence="3">N-methyl-D-aspartate receptor NMDAR2C subunit</fullName>
    </recommendedName>
</protein>
<evidence type="ECO:0000313" key="2">
    <source>
        <dbReference type="Proteomes" id="UP000006755"/>
    </source>
</evidence>
<dbReference type="Gene3D" id="1.10.3210.10">
    <property type="entry name" value="Hypothetical protein af1432"/>
    <property type="match status" value="1"/>
</dbReference>
<dbReference type="RefSeq" id="WP_008482177.1">
    <property type="nucleotide sequence ID" value="NZ_AMRI01000001.1"/>
</dbReference>
<dbReference type="InterPro" id="IPR009218">
    <property type="entry name" value="HD_phosphohydro"/>
</dbReference>
<comment type="caution">
    <text evidence="1">The sequence shown here is derived from an EMBL/GenBank/DDBJ whole genome shotgun (WGS) entry which is preliminary data.</text>
</comment>
<dbReference type="eggNOG" id="COG4339">
    <property type="taxonomic scope" value="Bacteria"/>
</dbReference>
<organism evidence="1 2">
    <name type="scientific">Gallaecimonas xiamenensis 3-C-1</name>
    <dbReference type="NCBI Taxonomy" id="745411"/>
    <lineage>
        <taxon>Bacteria</taxon>
        <taxon>Pseudomonadati</taxon>
        <taxon>Pseudomonadota</taxon>
        <taxon>Gammaproteobacteria</taxon>
        <taxon>Enterobacterales</taxon>
        <taxon>Gallaecimonadaceae</taxon>
        <taxon>Gallaecimonas</taxon>
    </lineage>
</organism>
<dbReference type="OrthoDB" id="9808993at2"/>
<dbReference type="EMBL" id="AMRI01000001">
    <property type="protein sequence ID" value="EKE77894.1"/>
    <property type="molecule type" value="Genomic_DNA"/>
</dbReference>
<gene>
    <name evidence="1" type="ORF">B3C1_00500</name>
</gene>
<name>K2K4M5_9GAMM</name>
<dbReference type="AlphaFoldDB" id="K2K4M5"/>